<comment type="similarity">
    <text evidence="2">Belongs to the auxin efflux carrier (TC 2.A.69) family.</text>
</comment>
<feature type="transmembrane region" description="Helical" evidence="8">
    <location>
        <begin position="260"/>
        <end position="279"/>
    </location>
</feature>
<accession>A0A6I0F284</accession>
<dbReference type="AlphaFoldDB" id="A0A6I0F284"/>
<dbReference type="GO" id="GO:0055085">
    <property type="term" value="P:transmembrane transport"/>
    <property type="evidence" value="ECO:0007669"/>
    <property type="project" value="InterPro"/>
</dbReference>
<dbReference type="GO" id="GO:0005886">
    <property type="term" value="C:plasma membrane"/>
    <property type="evidence" value="ECO:0007669"/>
    <property type="project" value="UniProtKB-SubCell"/>
</dbReference>
<evidence type="ECO:0000256" key="6">
    <source>
        <dbReference type="ARBA" id="ARBA00022989"/>
    </source>
</evidence>
<keyword evidence="7 8" id="KW-0472">Membrane</keyword>
<reference evidence="9 10" key="1">
    <citation type="submission" date="2019-10" db="EMBL/GenBank/DDBJ databases">
        <title>Whole-genome sequence of the extremophile Heliorestis acidaminivorans DSM 24790.</title>
        <authorList>
            <person name="Kyndt J.A."/>
            <person name="Meyer T.E."/>
        </authorList>
    </citation>
    <scope>NUCLEOTIDE SEQUENCE [LARGE SCALE GENOMIC DNA]</scope>
    <source>
        <strain evidence="9 10">DSM 24790</strain>
    </source>
</reference>
<feature type="transmembrane region" description="Helical" evidence="8">
    <location>
        <begin position="210"/>
        <end position="226"/>
    </location>
</feature>
<feature type="transmembrane region" description="Helical" evidence="8">
    <location>
        <begin position="68"/>
        <end position="90"/>
    </location>
</feature>
<evidence type="ECO:0000313" key="10">
    <source>
        <dbReference type="Proteomes" id="UP000468766"/>
    </source>
</evidence>
<dbReference type="EMBL" id="WBXO01000003">
    <property type="protein sequence ID" value="KAB2953428.1"/>
    <property type="molecule type" value="Genomic_DNA"/>
</dbReference>
<evidence type="ECO:0000256" key="5">
    <source>
        <dbReference type="ARBA" id="ARBA00022692"/>
    </source>
</evidence>
<keyword evidence="4" id="KW-1003">Cell membrane</keyword>
<sequence length="313" mass="34113">MSEHIEIIVQQIMIFSLLMAVGFIAAKAKVLTKEGLGHLAKLVVNIILPALIFTIITGSGMTAQDLLLGYQFALAVLFSFALLLLVGYLLSKLFKLEGKRANLFIALSAFGNMGFIGIPLIHGLYTEPIAQVSIALYTVIDMALLWTLGVYLCSRHHEKANFLSSARNMINPLTITLVIAFVIMIMQISLPDLLTRTVAEIGNTSKSLTLIYIGGILAYTSVGNIFKTPSLFALAAVKMLLMPLLIFFLTGFFLPEIPRFILTLIVGLPTMTTLVMIASTYESDSEYATEAIFLTTLLSLVTIPAVALLTTLM</sequence>
<keyword evidence="6 8" id="KW-1133">Transmembrane helix</keyword>
<feature type="transmembrane region" description="Helical" evidence="8">
    <location>
        <begin position="231"/>
        <end position="254"/>
    </location>
</feature>
<proteinExistence type="inferred from homology"/>
<dbReference type="InterPro" id="IPR004776">
    <property type="entry name" value="Mem_transp_PIN-like"/>
</dbReference>
<dbReference type="Gene3D" id="1.20.1530.20">
    <property type="match status" value="1"/>
</dbReference>
<keyword evidence="10" id="KW-1185">Reference proteome</keyword>
<dbReference type="InterPro" id="IPR038770">
    <property type="entry name" value="Na+/solute_symporter_sf"/>
</dbReference>
<feature type="transmembrane region" description="Helical" evidence="8">
    <location>
        <begin position="291"/>
        <end position="312"/>
    </location>
</feature>
<evidence type="ECO:0000256" key="1">
    <source>
        <dbReference type="ARBA" id="ARBA00004651"/>
    </source>
</evidence>
<feature type="transmembrane region" description="Helical" evidence="8">
    <location>
        <begin position="102"/>
        <end position="122"/>
    </location>
</feature>
<name>A0A6I0F284_9FIRM</name>
<feature type="transmembrane region" description="Helical" evidence="8">
    <location>
        <begin position="173"/>
        <end position="190"/>
    </location>
</feature>
<gene>
    <name evidence="9" type="ORF">F9B85_05835</name>
</gene>
<feature type="transmembrane region" description="Helical" evidence="8">
    <location>
        <begin position="42"/>
        <end position="62"/>
    </location>
</feature>
<dbReference type="PANTHER" id="PTHR36838">
    <property type="entry name" value="AUXIN EFFLUX CARRIER FAMILY PROTEIN"/>
    <property type="match status" value="1"/>
</dbReference>
<organism evidence="9 10">
    <name type="scientific">Heliorestis acidaminivorans</name>
    <dbReference type="NCBI Taxonomy" id="553427"/>
    <lineage>
        <taxon>Bacteria</taxon>
        <taxon>Bacillati</taxon>
        <taxon>Bacillota</taxon>
        <taxon>Clostridia</taxon>
        <taxon>Eubacteriales</taxon>
        <taxon>Heliobacteriaceae</taxon>
        <taxon>Heliorestis</taxon>
    </lineage>
</organism>
<evidence type="ECO:0000256" key="3">
    <source>
        <dbReference type="ARBA" id="ARBA00022448"/>
    </source>
</evidence>
<dbReference type="RefSeq" id="WP_151619448.1">
    <property type="nucleotide sequence ID" value="NZ_WBXO01000003.1"/>
</dbReference>
<keyword evidence="5 8" id="KW-0812">Transmembrane</keyword>
<evidence type="ECO:0000256" key="7">
    <source>
        <dbReference type="ARBA" id="ARBA00023136"/>
    </source>
</evidence>
<comment type="caution">
    <text evidence="9">The sequence shown here is derived from an EMBL/GenBank/DDBJ whole genome shotgun (WGS) entry which is preliminary data.</text>
</comment>
<dbReference type="PANTHER" id="PTHR36838:SF1">
    <property type="entry name" value="SLR1864 PROTEIN"/>
    <property type="match status" value="1"/>
</dbReference>
<feature type="transmembrane region" description="Helical" evidence="8">
    <location>
        <begin position="12"/>
        <end position="30"/>
    </location>
</feature>
<dbReference type="OrthoDB" id="9798064at2"/>
<evidence type="ECO:0000313" key="9">
    <source>
        <dbReference type="EMBL" id="KAB2953428.1"/>
    </source>
</evidence>
<protein>
    <submittedName>
        <fullName evidence="9">AEC family transporter</fullName>
    </submittedName>
</protein>
<keyword evidence="3" id="KW-0813">Transport</keyword>
<evidence type="ECO:0000256" key="4">
    <source>
        <dbReference type="ARBA" id="ARBA00022475"/>
    </source>
</evidence>
<comment type="subcellular location">
    <subcellularLocation>
        <location evidence="1">Cell membrane</location>
        <topology evidence="1">Multi-pass membrane protein</topology>
    </subcellularLocation>
</comment>
<evidence type="ECO:0000256" key="2">
    <source>
        <dbReference type="ARBA" id="ARBA00010145"/>
    </source>
</evidence>
<dbReference type="Pfam" id="PF03547">
    <property type="entry name" value="Mem_trans"/>
    <property type="match status" value="1"/>
</dbReference>
<dbReference type="Proteomes" id="UP000468766">
    <property type="component" value="Unassembled WGS sequence"/>
</dbReference>
<feature type="transmembrane region" description="Helical" evidence="8">
    <location>
        <begin position="134"/>
        <end position="153"/>
    </location>
</feature>
<evidence type="ECO:0000256" key="8">
    <source>
        <dbReference type="SAM" id="Phobius"/>
    </source>
</evidence>